<protein>
    <submittedName>
        <fullName evidence="4">G_PROTEIN_RECEP_F1_2 domain-containing protein</fullName>
    </submittedName>
</protein>
<feature type="transmembrane region" description="Helical" evidence="2">
    <location>
        <begin position="356"/>
        <end position="386"/>
    </location>
</feature>
<accession>A0AA85KKT1</accession>
<evidence type="ECO:0000313" key="3">
    <source>
        <dbReference type="Proteomes" id="UP000050795"/>
    </source>
</evidence>
<proteinExistence type="predicted"/>
<feature type="region of interest" description="Disordered" evidence="1">
    <location>
        <begin position="421"/>
        <end position="440"/>
    </location>
</feature>
<feature type="transmembrane region" description="Helical" evidence="2">
    <location>
        <begin position="198"/>
        <end position="221"/>
    </location>
</feature>
<name>A0AA85KKT1_TRIRE</name>
<feature type="transmembrane region" description="Helical" evidence="2">
    <location>
        <begin position="464"/>
        <end position="487"/>
    </location>
</feature>
<keyword evidence="3" id="KW-1185">Reference proteome</keyword>
<feature type="transmembrane region" description="Helical" evidence="2">
    <location>
        <begin position="166"/>
        <end position="186"/>
    </location>
</feature>
<organism evidence="3 4">
    <name type="scientific">Trichobilharzia regenti</name>
    <name type="common">Nasal bird schistosome</name>
    <dbReference type="NCBI Taxonomy" id="157069"/>
    <lineage>
        <taxon>Eukaryota</taxon>
        <taxon>Metazoa</taxon>
        <taxon>Spiralia</taxon>
        <taxon>Lophotrochozoa</taxon>
        <taxon>Platyhelminthes</taxon>
        <taxon>Trematoda</taxon>
        <taxon>Digenea</taxon>
        <taxon>Strigeidida</taxon>
        <taxon>Schistosomatoidea</taxon>
        <taxon>Schistosomatidae</taxon>
        <taxon>Trichobilharzia</taxon>
    </lineage>
</organism>
<sequence length="743" mass="86514">MVRGSARVKSGGGNMAPDTMRIHKPLGLNMSLFQFLRTGYFEKDLLTYCANRLAEYSCTYWLDPTVNGNIDTGDFTTTLTSPSASTTTSSVQSGFTKYPSHFIDQTSMQNITNFKSVKFVSETQTLSGTFLGPLNIRGLIQSPSIEGETLAILENNRVSLSQLTNVLIIPLILSGSLLNCLLINNITQRISRRQLPWLLYLIYIILLDQFDLMLSAIDFLVESYHEIRLVIVLQFLGRFYCQILPMFYSLLKHLHSGLFILLTIETLKLTYNNNNNNDNNPLKQLNAGELKQRQRKQVIQNTLIFISVIIITLNCQFIWTFDISQLEMLILHGRIVHNLYKCDFAMTSVLSPTFLYYIWPLFDHICGDILPCLICLSSGLVGYILYRCKVKRLVKRIENYIHEDEDQKVYSVETDVKRCKHHGEEEEDEEGQELPQSLSSHLQEEMTNHSDVSQLFNVQWSLQIIRVFILFCFIHGVFLLPRCLYYLTKYFLFISRETYRSYPPPVNGPDDMENHAEEEDLFNKISQIIESLKPYEVYLESYETALRYSNFFEVHIRAIILLFGIEEFRTSLYAYFNAFIQYIKRFLCYMHKKMYHCCRKQTHRRKCDKSFVEHNGSQMIHEDSIEMMPDVNKVSQYHCSDLSNSNNNNNVQSNLDLPMTTYVLNNQATHLQNSSIRNVSTKNIEMNTSTQTITSNIRILNINSKWNWNKNSLKQEILNVERNQFNTNSNNEQTPRNYKIIYL</sequence>
<keyword evidence="2" id="KW-0472">Membrane</keyword>
<keyword evidence="2" id="KW-1133">Transmembrane helix</keyword>
<reference evidence="3" key="1">
    <citation type="submission" date="2022-06" db="EMBL/GenBank/DDBJ databases">
        <authorList>
            <person name="Berger JAMES D."/>
            <person name="Berger JAMES D."/>
        </authorList>
    </citation>
    <scope>NUCLEOTIDE SEQUENCE [LARGE SCALE GENOMIC DNA]</scope>
</reference>
<feature type="transmembrane region" description="Helical" evidence="2">
    <location>
        <begin position="298"/>
        <end position="319"/>
    </location>
</feature>
<feature type="transmembrane region" description="Helical" evidence="2">
    <location>
        <begin position="227"/>
        <end position="251"/>
    </location>
</feature>
<dbReference type="Proteomes" id="UP000050795">
    <property type="component" value="Unassembled WGS sequence"/>
</dbReference>
<reference evidence="4" key="2">
    <citation type="submission" date="2023-11" db="UniProtKB">
        <authorList>
            <consortium name="WormBaseParasite"/>
        </authorList>
    </citation>
    <scope>IDENTIFICATION</scope>
</reference>
<keyword evidence="2" id="KW-0812">Transmembrane</keyword>
<dbReference type="WBParaSite" id="TREG1_95490.1">
    <property type="protein sequence ID" value="TREG1_95490.1"/>
    <property type="gene ID" value="TREG1_95490"/>
</dbReference>
<evidence type="ECO:0000256" key="1">
    <source>
        <dbReference type="SAM" id="MobiDB-lite"/>
    </source>
</evidence>
<evidence type="ECO:0000313" key="4">
    <source>
        <dbReference type="WBParaSite" id="TREG1_95490.1"/>
    </source>
</evidence>
<dbReference type="AlphaFoldDB" id="A0AA85KKT1"/>
<evidence type="ECO:0000256" key="2">
    <source>
        <dbReference type="SAM" id="Phobius"/>
    </source>
</evidence>